<dbReference type="Proteomes" id="UP000481852">
    <property type="component" value="Unassembled WGS sequence"/>
</dbReference>
<evidence type="ECO:0000313" key="3">
    <source>
        <dbReference type="Proteomes" id="UP000481852"/>
    </source>
</evidence>
<protein>
    <submittedName>
        <fullName evidence="2">Helix-turn-helix transcriptional regulator</fullName>
    </submittedName>
</protein>
<organism evidence="2 3">
    <name type="scientific">Porcincola intestinalis</name>
    <dbReference type="NCBI Taxonomy" id="2606632"/>
    <lineage>
        <taxon>Bacteria</taxon>
        <taxon>Bacillati</taxon>
        <taxon>Bacillota</taxon>
        <taxon>Clostridia</taxon>
        <taxon>Lachnospirales</taxon>
        <taxon>Lachnospiraceae</taxon>
        <taxon>Porcincola</taxon>
    </lineage>
</organism>
<dbReference type="InterPro" id="IPR010982">
    <property type="entry name" value="Lambda_DNA-bd_dom_sf"/>
</dbReference>
<dbReference type="GO" id="GO:0003677">
    <property type="term" value="F:DNA binding"/>
    <property type="evidence" value="ECO:0007669"/>
    <property type="project" value="InterPro"/>
</dbReference>
<gene>
    <name evidence="2" type="ORF">FYJ35_02875</name>
</gene>
<dbReference type="Pfam" id="PF01381">
    <property type="entry name" value="HTH_3"/>
    <property type="match status" value="1"/>
</dbReference>
<dbReference type="Gene3D" id="1.10.260.40">
    <property type="entry name" value="lambda repressor-like DNA-binding domains"/>
    <property type="match status" value="1"/>
</dbReference>
<keyword evidence="3" id="KW-1185">Reference proteome</keyword>
<evidence type="ECO:0000259" key="1">
    <source>
        <dbReference type="PROSITE" id="PS50943"/>
    </source>
</evidence>
<dbReference type="PROSITE" id="PS50943">
    <property type="entry name" value="HTH_CROC1"/>
    <property type="match status" value="1"/>
</dbReference>
<dbReference type="AlphaFoldDB" id="A0A6L5X3P1"/>
<reference evidence="2 3" key="1">
    <citation type="submission" date="2019-08" db="EMBL/GenBank/DDBJ databases">
        <title>In-depth cultivation of the pig gut microbiome towards novel bacterial diversity and tailored functional studies.</title>
        <authorList>
            <person name="Wylensek D."/>
            <person name="Hitch T.C.A."/>
            <person name="Clavel T."/>
        </authorList>
    </citation>
    <scope>NUCLEOTIDE SEQUENCE [LARGE SCALE GENOMIC DNA]</scope>
    <source>
        <strain evidence="2 3">Oil+RF-744-WCA-WT-11</strain>
    </source>
</reference>
<dbReference type="InterPro" id="IPR001387">
    <property type="entry name" value="Cro/C1-type_HTH"/>
</dbReference>
<proteinExistence type="predicted"/>
<name>A0A6L5X3P1_9FIRM</name>
<sequence>MVPAIDQKATGRQIHRLLKLRGFTVQDVKERLMLGCVQSVYHWLDGQSLPSLDNLYALSRMLRVPMDRLIIGTEDYEKTRPLKRRSKHLLYYGKMVREGIAA</sequence>
<dbReference type="EMBL" id="VULZ01000002">
    <property type="protein sequence ID" value="MSS13993.1"/>
    <property type="molecule type" value="Genomic_DNA"/>
</dbReference>
<dbReference type="SUPFAM" id="SSF47413">
    <property type="entry name" value="lambda repressor-like DNA-binding domains"/>
    <property type="match status" value="1"/>
</dbReference>
<comment type="caution">
    <text evidence="2">The sequence shown here is derived from an EMBL/GenBank/DDBJ whole genome shotgun (WGS) entry which is preliminary data.</text>
</comment>
<accession>A0A6L5X3P1</accession>
<feature type="domain" description="HTH cro/C1-type" evidence="1">
    <location>
        <begin position="37"/>
        <end position="69"/>
    </location>
</feature>
<dbReference type="RefSeq" id="WP_154522873.1">
    <property type="nucleotide sequence ID" value="NZ_VULZ01000002.1"/>
</dbReference>
<evidence type="ECO:0000313" key="2">
    <source>
        <dbReference type="EMBL" id="MSS13993.1"/>
    </source>
</evidence>